<organism evidence="5 6">
    <name type="scientific">Bifidobacterium actinocoloniiforme DSM 22766</name>
    <dbReference type="NCBI Taxonomy" id="1437605"/>
    <lineage>
        <taxon>Bacteria</taxon>
        <taxon>Bacillati</taxon>
        <taxon>Actinomycetota</taxon>
        <taxon>Actinomycetes</taxon>
        <taxon>Bifidobacteriales</taxon>
        <taxon>Bifidobacteriaceae</taxon>
        <taxon>Bifidobacterium</taxon>
    </lineage>
</organism>
<dbReference type="PANTHER" id="PTHR33744:SF7">
    <property type="entry name" value="PUCR FAMILY TRANSCRIPTIONAL REGULATOR"/>
    <property type="match status" value="1"/>
</dbReference>
<dbReference type="EMBL" id="JGYK01000002">
    <property type="protein sequence ID" value="KFI39324.1"/>
    <property type="molecule type" value="Genomic_DNA"/>
</dbReference>
<dbReference type="InterPro" id="IPR051448">
    <property type="entry name" value="CdaR-like_regulators"/>
</dbReference>
<evidence type="ECO:0000256" key="1">
    <source>
        <dbReference type="ARBA" id="ARBA00006754"/>
    </source>
</evidence>
<proteinExistence type="inferred from homology"/>
<dbReference type="PANTHER" id="PTHR33744">
    <property type="entry name" value="CARBOHYDRATE DIACID REGULATOR"/>
    <property type="match status" value="1"/>
</dbReference>
<dbReference type="Pfam" id="PF17853">
    <property type="entry name" value="GGDEF_2"/>
    <property type="match status" value="1"/>
</dbReference>
<evidence type="ECO:0000259" key="3">
    <source>
        <dbReference type="Pfam" id="PF13556"/>
    </source>
</evidence>
<name>A0A086YYH4_9BIFI</name>
<keyword evidence="6" id="KW-1185">Reference proteome</keyword>
<reference evidence="5 6" key="1">
    <citation type="submission" date="2014-03" db="EMBL/GenBank/DDBJ databases">
        <title>Genomics of Bifidobacteria.</title>
        <authorList>
            <person name="Ventura M."/>
            <person name="Milani C."/>
            <person name="Lugli G.A."/>
        </authorList>
    </citation>
    <scope>NUCLEOTIDE SEQUENCE [LARGE SCALE GENOMIC DNA]</scope>
    <source>
        <strain evidence="5 6">DSM 22766</strain>
    </source>
</reference>
<dbReference type="Pfam" id="PF13556">
    <property type="entry name" value="HTH_30"/>
    <property type="match status" value="1"/>
</dbReference>
<dbReference type="Gene3D" id="1.10.10.2840">
    <property type="entry name" value="PucR C-terminal helix-turn-helix domain"/>
    <property type="match status" value="1"/>
</dbReference>
<accession>A0A086YYH4</accession>
<dbReference type="AlphaFoldDB" id="A0A086YYH4"/>
<protein>
    <submittedName>
        <fullName evidence="5">Putative PucR family transcriptional regulator</fullName>
    </submittedName>
</protein>
<dbReference type="eggNOG" id="COG2508">
    <property type="taxonomic scope" value="Bacteria"/>
</dbReference>
<feature type="compositionally biased region" description="Basic and acidic residues" evidence="2">
    <location>
        <begin position="60"/>
        <end position="75"/>
    </location>
</feature>
<evidence type="ECO:0000259" key="4">
    <source>
        <dbReference type="Pfam" id="PF17853"/>
    </source>
</evidence>
<comment type="similarity">
    <text evidence="1">Belongs to the CdaR family.</text>
</comment>
<dbReference type="Proteomes" id="UP000029015">
    <property type="component" value="Unassembled WGS sequence"/>
</dbReference>
<feature type="domain" description="CdaR GGDEF-like" evidence="4">
    <location>
        <begin position="236"/>
        <end position="350"/>
    </location>
</feature>
<evidence type="ECO:0000256" key="2">
    <source>
        <dbReference type="SAM" id="MobiDB-lite"/>
    </source>
</evidence>
<feature type="region of interest" description="Disordered" evidence="2">
    <location>
        <begin position="1"/>
        <end position="81"/>
    </location>
</feature>
<sequence>MAKLKGMSKAGAATGSHPSNRKTAKSTAGASDGEHALWHVLQWHSKGAKSPQDGSPLRTWQRERTDQPGPEEAKPQDLPQPVRRILRQAQDHLGETLPWYQTLSPADKATLDLVIETAVANFVSWQADLTADLDSDDAPRPSLEHIFFIAPLEFTQVVSLRQALDVTRVIVDLLENNVEAFAQKGQERATRDAILYYAREVAFSAAAIYADTAEMRESWNVRAETYAMENLANGVTDSKVASQMAVLGWPGESSCFALVGKPRKGGQLSSSAAASRIRRRVRSIGGLCLVSAHNDLTVVLIDPRDQGGPEEVSAGLLHFFAEDAPVCLGPLRRGVEGASETIRAALTTYQVAPAADDVFAGGGPARPLQADDVLPERVLVGDAAAADQLYRDVYGRLRQSDPHQIMLATLDAFLSCGRSLESAAKRLSVHPNTVRYRLKQSVKITGWDPTNPREAFVLQTALKIGRIRDAATTN</sequence>
<evidence type="ECO:0000313" key="5">
    <source>
        <dbReference type="EMBL" id="KFI39324.1"/>
    </source>
</evidence>
<feature type="domain" description="PucR C-terminal helix-turn-helix" evidence="3">
    <location>
        <begin position="407"/>
        <end position="464"/>
    </location>
</feature>
<dbReference type="InterPro" id="IPR042070">
    <property type="entry name" value="PucR_C-HTH_sf"/>
</dbReference>
<gene>
    <name evidence="5" type="ORF">BACT_0154</name>
</gene>
<comment type="caution">
    <text evidence="5">The sequence shown here is derived from an EMBL/GenBank/DDBJ whole genome shotgun (WGS) entry which is preliminary data.</text>
</comment>
<dbReference type="InterPro" id="IPR025736">
    <property type="entry name" value="PucR_C-HTH_dom"/>
</dbReference>
<evidence type="ECO:0000313" key="6">
    <source>
        <dbReference type="Proteomes" id="UP000029015"/>
    </source>
</evidence>
<dbReference type="Gene3D" id="3.30.70.2730">
    <property type="match status" value="1"/>
</dbReference>
<dbReference type="InterPro" id="IPR041522">
    <property type="entry name" value="CdaR_GGDEF"/>
</dbReference>